<name>A0AAI9TRR1_PENTH</name>
<dbReference type="AlphaFoldDB" id="A0AAI9TRR1"/>
<comment type="subcellular location">
    <subcellularLocation>
        <location evidence="1">Secreted</location>
        <location evidence="1">Cell wall</location>
    </subcellularLocation>
</comment>
<gene>
    <name evidence="4" type="ORF">VN97_g1611</name>
</gene>
<sequence length="235" mass="25921">MQARFKSLETFNGGVTLSKDQKYANSVASDHGNSGALRVGYAEDWERDLSLSLDAFEAAGHKLNLDHNSGNPSAWLPLSTPLARDSVLRLLTCFRVLLIILGLSQATPYNFASRDVILSAGALDTPKIRLHSGIGPAADLESFNIPVVNDLPAIGQGRRDHYFVPLILALNPETNDRNSFFQDPAAMEAAMKQWEDNNTGLWTRYGCQLGSGWFNLTASPLRPNSKHFQHPYRNP</sequence>
<keyword evidence="5" id="KW-1185">Reference proteome</keyword>
<dbReference type="EMBL" id="LACB01000028">
    <property type="protein sequence ID" value="KAJ9491613.1"/>
    <property type="molecule type" value="Genomic_DNA"/>
</dbReference>
<evidence type="ECO:0000313" key="4">
    <source>
        <dbReference type="EMBL" id="KAJ9491613.1"/>
    </source>
</evidence>
<accession>A0AAI9TRR1</accession>
<dbReference type="SUPFAM" id="SSF51905">
    <property type="entry name" value="FAD/NAD(P)-binding domain"/>
    <property type="match status" value="1"/>
</dbReference>
<evidence type="ECO:0008006" key="6">
    <source>
        <dbReference type="Google" id="ProtNLM"/>
    </source>
</evidence>
<dbReference type="InterPro" id="IPR036188">
    <property type="entry name" value="FAD/NAD-bd_sf"/>
</dbReference>
<comment type="caution">
    <text evidence="4">The sequence shown here is derived from an EMBL/GenBank/DDBJ whole genome shotgun (WGS) entry which is preliminary data.</text>
</comment>
<dbReference type="Gene3D" id="3.30.560.10">
    <property type="entry name" value="Glucose Oxidase, domain 3"/>
    <property type="match status" value="1"/>
</dbReference>
<reference evidence="4" key="2">
    <citation type="journal article" date="2016" name="Fungal Biol.">
        <title>Ochratoxin A production by Penicillium thymicola.</title>
        <authorList>
            <person name="Nguyen H.D.T."/>
            <person name="McMullin D.R."/>
            <person name="Ponomareva E."/>
            <person name="Riley R."/>
            <person name="Pomraning K.R."/>
            <person name="Baker S.E."/>
            <person name="Seifert K.A."/>
        </authorList>
    </citation>
    <scope>NUCLEOTIDE SEQUENCE</scope>
    <source>
        <strain evidence="4">DAOM 180753</strain>
    </source>
</reference>
<protein>
    <recommendedName>
        <fullName evidence="6">Glucose-methanol-choline oxidoreductase N-terminal domain-containing protein</fullName>
    </recommendedName>
</protein>
<evidence type="ECO:0000313" key="5">
    <source>
        <dbReference type="Proteomes" id="UP001227192"/>
    </source>
</evidence>
<evidence type="ECO:0000256" key="2">
    <source>
        <dbReference type="ARBA" id="ARBA00010790"/>
    </source>
</evidence>
<dbReference type="PANTHER" id="PTHR11552">
    <property type="entry name" value="GLUCOSE-METHANOL-CHOLINE GMC OXIDOREDUCTASE"/>
    <property type="match status" value="1"/>
</dbReference>
<keyword evidence="3" id="KW-0134">Cell wall</keyword>
<evidence type="ECO:0000256" key="1">
    <source>
        <dbReference type="ARBA" id="ARBA00004191"/>
    </source>
</evidence>
<dbReference type="InterPro" id="IPR012132">
    <property type="entry name" value="GMC_OxRdtase"/>
</dbReference>
<reference evidence="4" key="1">
    <citation type="submission" date="2015-06" db="EMBL/GenBank/DDBJ databases">
        <authorList>
            <person name="Nguyen H."/>
        </authorList>
    </citation>
    <scope>NUCLEOTIDE SEQUENCE</scope>
    <source>
        <strain evidence="4">DAOM 180753</strain>
    </source>
</reference>
<dbReference type="GO" id="GO:0016491">
    <property type="term" value="F:oxidoreductase activity"/>
    <property type="evidence" value="ECO:0007669"/>
    <property type="project" value="TreeGrafter"/>
</dbReference>
<dbReference type="Gene3D" id="3.50.50.60">
    <property type="entry name" value="FAD/NAD(P)-binding domain"/>
    <property type="match status" value="1"/>
</dbReference>
<organism evidence="4 5">
    <name type="scientific">Penicillium thymicola</name>
    <dbReference type="NCBI Taxonomy" id="293382"/>
    <lineage>
        <taxon>Eukaryota</taxon>
        <taxon>Fungi</taxon>
        <taxon>Dikarya</taxon>
        <taxon>Ascomycota</taxon>
        <taxon>Pezizomycotina</taxon>
        <taxon>Eurotiomycetes</taxon>
        <taxon>Eurotiomycetidae</taxon>
        <taxon>Eurotiales</taxon>
        <taxon>Aspergillaceae</taxon>
        <taxon>Penicillium</taxon>
    </lineage>
</organism>
<proteinExistence type="inferred from homology"/>
<comment type="similarity">
    <text evidence="2">Belongs to the GMC oxidoreductase family.</text>
</comment>
<dbReference type="PANTHER" id="PTHR11552:SF134">
    <property type="entry name" value="GLUCOSE-METHANOL-CHOLINE OXIDOREDUCTASE N-TERMINAL DOMAIN-CONTAINING PROTEIN"/>
    <property type="match status" value="1"/>
</dbReference>
<evidence type="ECO:0000256" key="3">
    <source>
        <dbReference type="ARBA" id="ARBA00022512"/>
    </source>
</evidence>
<dbReference type="GO" id="GO:0050660">
    <property type="term" value="F:flavin adenine dinucleotide binding"/>
    <property type="evidence" value="ECO:0007669"/>
    <property type="project" value="InterPro"/>
</dbReference>
<dbReference type="Proteomes" id="UP001227192">
    <property type="component" value="Unassembled WGS sequence"/>
</dbReference>
<keyword evidence="3" id="KW-0964">Secreted</keyword>